<feature type="region of interest" description="Disordered" evidence="1">
    <location>
        <begin position="222"/>
        <end position="270"/>
    </location>
</feature>
<evidence type="ECO:0008006" key="4">
    <source>
        <dbReference type="Google" id="ProtNLM"/>
    </source>
</evidence>
<keyword evidence="3" id="KW-1185">Reference proteome</keyword>
<proteinExistence type="predicted"/>
<gene>
    <name evidence="2" type="ORF">R1flu_010922</name>
</gene>
<comment type="caution">
    <text evidence="2">The sequence shown here is derived from an EMBL/GenBank/DDBJ whole genome shotgun (WGS) entry which is preliminary data.</text>
</comment>
<dbReference type="AlphaFoldDB" id="A0ABD1Z6D4"/>
<dbReference type="Proteomes" id="UP001605036">
    <property type="component" value="Unassembled WGS sequence"/>
</dbReference>
<accession>A0ABD1Z6D4</accession>
<evidence type="ECO:0000313" key="2">
    <source>
        <dbReference type="EMBL" id="KAL2643335.1"/>
    </source>
</evidence>
<evidence type="ECO:0000313" key="3">
    <source>
        <dbReference type="Proteomes" id="UP001605036"/>
    </source>
</evidence>
<evidence type="ECO:0000256" key="1">
    <source>
        <dbReference type="SAM" id="MobiDB-lite"/>
    </source>
</evidence>
<organism evidence="2 3">
    <name type="scientific">Riccia fluitans</name>
    <dbReference type="NCBI Taxonomy" id="41844"/>
    <lineage>
        <taxon>Eukaryota</taxon>
        <taxon>Viridiplantae</taxon>
        <taxon>Streptophyta</taxon>
        <taxon>Embryophyta</taxon>
        <taxon>Marchantiophyta</taxon>
        <taxon>Marchantiopsida</taxon>
        <taxon>Marchantiidae</taxon>
        <taxon>Marchantiales</taxon>
        <taxon>Ricciaceae</taxon>
        <taxon>Riccia</taxon>
    </lineage>
</organism>
<protein>
    <recommendedName>
        <fullName evidence="4">Reverse transcriptase zinc-binding domain-containing protein</fullName>
    </recommendedName>
</protein>
<name>A0ABD1Z6D4_9MARC</name>
<sequence>MISRSKPTANWREILGKQNPHCEQLNGAWGLNWQQDRWKTFWIKLWKAELFLRDKLWVWRIVRGGFFLNIRAQRMNLGDGICMRGKEEAETIAHCFSECRTIKRKWNWANKISEKILPEPPLKGNFVEQVESALRTKETKVTWLLIIACFSRTVWRERCLMQFDKKWASKPMSKILEDCRNVSKELACAAPSVNRKLIAERASNYLELLEDSIAREEDKMVFDRRRQETREEECSEEIENRRSSAESDATSENGNKEDAGSETGTPRTELDQLMAGLANLGFL</sequence>
<dbReference type="EMBL" id="JBHFFA010000002">
    <property type="protein sequence ID" value="KAL2643335.1"/>
    <property type="molecule type" value="Genomic_DNA"/>
</dbReference>
<reference evidence="2 3" key="1">
    <citation type="submission" date="2024-09" db="EMBL/GenBank/DDBJ databases">
        <title>Chromosome-scale assembly of Riccia fluitans.</title>
        <authorList>
            <person name="Paukszto L."/>
            <person name="Sawicki J."/>
            <person name="Karawczyk K."/>
            <person name="Piernik-Szablinska J."/>
            <person name="Szczecinska M."/>
            <person name="Mazdziarz M."/>
        </authorList>
    </citation>
    <scope>NUCLEOTIDE SEQUENCE [LARGE SCALE GENOMIC DNA]</scope>
    <source>
        <strain evidence="2">Rf_01</strain>
        <tissue evidence="2">Aerial parts of the thallus</tissue>
    </source>
</reference>